<organism evidence="1 2">
    <name type="scientific">Pseudobacillus wudalianchiensis</name>
    <dbReference type="NCBI Taxonomy" id="1743143"/>
    <lineage>
        <taxon>Bacteria</taxon>
        <taxon>Bacillati</taxon>
        <taxon>Bacillota</taxon>
        <taxon>Bacilli</taxon>
        <taxon>Bacillales</taxon>
        <taxon>Bacillaceae</taxon>
        <taxon>Pseudobacillus</taxon>
    </lineage>
</organism>
<dbReference type="Proteomes" id="UP000092578">
    <property type="component" value="Unassembled WGS sequence"/>
</dbReference>
<evidence type="ECO:0000313" key="1">
    <source>
        <dbReference type="EMBL" id="OCA92574.1"/>
    </source>
</evidence>
<gene>
    <name evidence="1" type="ORF">A8F95_02440</name>
</gene>
<dbReference type="AlphaFoldDB" id="A0A1B9B8Y9"/>
<evidence type="ECO:0000313" key="2">
    <source>
        <dbReference type="Proteomes" id="UP000092578"/>
    </source>
</evidence>
<reference evidence="2" key="1">
    <citation type="submission" date="2016-05" db="EMBL/GenBank/DDBJ databases">
        <authorList>
            <person name="Liu B."/>
            <person name="Wang J."/>
            <person name="Zhu Y."/>
            <person name="Liu G."/>
            <person name="Chen Q."/>
            <person name="Chen Z."/>
            <person name="Lan J."/>
            <person name="Che J."/>
            <person name="Ge C."/>
            <person name="Shi H."/>
            <person name="Pan Z."/>
            <person name="Liu X."/>
        </authorList>
    </citation>
    <scope>NUCLEOTIDE SEQUENCE [LARGE SCALE GENOMIC DNA]</scope>
    <source>
        <strain evidence="2">FJAT-27215</strain>
    </source>
</reference>
<protein>
    <submittedName>
        <fullName evidence="1">Uncharacterized protein</fullName>
    </submittedName>
</protein>
<sequence length="134" mass="15632">MDFSELMEWNGYIYLEKLLEPEDNLLRLLIGRSKEINAGLGIKHLPTIQIDFDFYVSYSVINECFDCLDEDEISKGKVFRIYTKSKYLDFIKSSTLEIEDICLPTNFVHYQFCCLNHIIDVISCNAPKITELTD</sequence>
<proteinExistence type="predicted"/>
<accession>A0A1B9B8Y9</accession>
<keyword evidence="2" id="KW-1185">Reference proteome</keyword>
<name>A0A1B9B8Y9_9BACI</name>
<dbReference type="RefSeq" id="WP_065409064.1">
    <property type="nucleotide sequence ID" value="NZ_MAYT01000001.1"/>
</dbReference>
<comment type="caution">
    <text evidence="1">The sequence shown here is derived from an EMBL/GenBank/DDBJ whole genome shotgun (WGS) entry which is preliminary data.</text>
</comment>
<dbReference type="EMBL" id="MAYT01000001">
    <property type="protein sequence ID" value="OCA92574.1"/>
    <property type="molecule type" value="Genomic_DNA"/>
</dbReference>